<keyword evidence="10" id="KW-1185">Reference proteome</keyword>
<dbReference type="AlphaFoldDB" id="A0A5B8W188"/>
<proteinExistence type="predicted"/>
<protein>
    <submittedName>
        <fullName evidence="9">FtsX-like permease family protein</fullName>
    </submittedName>
</protein>
<evidence type="ECO:0000256" key="3">
    <source>
        <dbReference type="ARBA" id="ARBA00022692"/>
    </source>
</evidence>
<dbReference type="RefSeq" id="WP_147055448.1">
    <property type="nucleotide sequence ID" value="NZ_CP042437.1"/>
</dbReference>
<evidence type="ECO:0000256" key="5">
    <source>
        <dbReference type="ARBA" id="ARBA00023136"/>
    </source>
</evidence>
<keyword evidence="5 6" id="KW-0472">Membrane</keyword>
<dbReference type="GO" id="GO:0005886">
    <property type="term" value="C:plasma membrane"/>
    <property type="evidence" value="ECO:0007669"/>
    <property type="project" value="UniProtKB-SubCell"/>
</dbReference>
<dbReference type="InterPro" id="IPR050250">
    <property type="entry name" value="Macrolide_Exporter_MacB"/>
</dbReference>
<keyword evidence="3 6" id="KW-0812">Transmembrane</keyword>
<dbReference type="InterPro" id="IPR003838">
    <property type="entry name" value="ABC3_permease_C"/>
</dbReference>
<keyword evidence="2" id="KW-1003">Cell membrane</keyword>
<comment type="subcellular location">
    <subcellularLocation>
        <location evidence="1">Cell membrane</location>
        <topology evidence="1">Multi-pass membrane protein</topology>
    </subcellularLocation>
</comment>
<evidence type="ECO:0000259" key="8">
    <source>
        <dbReference type="Pfam" id="PF12704"/>
    </source>
</evidence>
<feature type="transmembrane region" description="Helical" evidence="6">
    <location>
        <begin position="707"/>
        <end position="734"/>
    </location>
</feature>
<dbReference type="EMBL" id="CP042437">
    <property type="protein sequence ID" value="QEC77604.1"/>
    <property type="molecule type" value="Genomic_DNA"/>
</dbReference>
<feature type="transmembrane region" description="Helical" evidence="6">
    <location>
        <begin position="663"/>
        <end position="686"/>
    </location>
</feature>
<feature type="domain" description="ABC3 transporter permease C-terminal" evidence="7">
    <location>
        <begin position="283"/>
        <end position="395"/>
    </location>
</feature>
<dbReference type="PANTHER" id="PTHR30572:SF18">
    <property type="entry name" value="ABC-TYPE MACROLIDE FAMILY EXPORT SYSTEM PERMEASE COMPONENT 2"/>
    <property type="match status" value="1"/>
</dbReference>
<feature type="transmembrane region" description="Helical" evidence="6">
    <location>
        <begin position="749"/>
        <end position="772"/>
    </location>
</feature>
<evidence type="ECO:0000256" key="4">
    <source>
        <dbReference type="ARBA" id="ARBA00022989"/>
    </source>
</evidence>
<evidence type="ECO:0000259" key="7">
    <source>
        <dbReference type="Pfam" id="PF02687"/>
    </source>
</evidence>
<feature type="transmembrane region" description="Helical" evidence="6">
    <location>
        <begin position="418"/>
        <end position="439"/>
    </location>
</feature>
<feature type="transmembrane region" description="Helical" evidence="6">
    <location>
        <begin position="333"/>
        <end position="354"/>
    </location>
</feature>
<evidence type="ECO:0000313" key="10">
    <source>
        <dbReference type="Proteomes" id="UP000321362"/>
    </source>
</evidence>
<feature type="domain" description="MacB-like periplasmic core" evidence="8">
    <location>
        <begin position="20"/>
        <end position="238"/>
    </location>
</feature>
<dbReference type="Proteomes" id="UP000321362">
    <property type="component" value="Chromosome"/>
</dbReference>
<dbReference type="KEGG" id="mgk:FSB76_17260"/>
<evidence type="ECO:0000313" key="9">
    <source>
        <dbReference type="EMBL" id="QEC77604.1"/>
    </source>
</evidence>
<accession>A0A5B8W188</accession>
<dbReference type="Pfam" id="PF02687">
    <property type="entry name" value="FtsX"/>
    <property type="match status" value="2"/>
</dbReference>
<evidence type="ECO:0000256" key="2">
    <source>
        <dbReference type="ARBA" id="ARBA00022475"/>
    </source>
</evidence>
<sequence length="786" mass="87684">MFRNYLKIAWRNIAKNKVHTFINVAGLSVGMAVAMLIGLWIWDELSFDKYHQNYDHVAQVMTTQTANGETGTFGSTVVPLSAELRTKYAGDFKLTALTWEGTHILAVGDKKISQNGMWAESDLPAILSLKMIKGGYASFKDPSSIVLSQSVAIALFGSADPINKVVRIDNKTDMKVAGVYQDLPYNTTFYPTKFMLPWSSPANWWNTQSSAWDNHGCHLFALMNEHADFAKVSAKIRNITKPHFKMNDEVMQIHPMAKWYLYSDFKNGKAVGGRIELVWLFGIIGTFVLLLACINFMNLSTARSEKRAKEVGIRKAIGSIRAQLVKQFLSESLMFAFLALVVTLVLVLVALPYFNNIADKQIAMPFINPWFWAAALSFTFFTGIIAGSYPAFYLSAFEPIKVLKGTFRVGRFASLPRKVLVVVQFTVSIVLIIGTIIVFRQIQFARNRPVGYTREGLITVDMNTPEIYGHYETMRNDLIQTGAVADMAESNSSTTQVWSNNGGFGWAGKAPGFDPTFGTIAVTYDYGKTVGWKIIEGRDFSRSFPTDTGAFILNESAVKLSGLKNPIGKTMHWAGKNHIVTGVVKDMVMESPYKPTVATVFHMNPGWVNVITLRVNPKVPMREALGKIEPVFKKYNPGSPFQFKFNDDEYARKFSDEQRIGNLATVFAVLAIFISCLGLFGLASFVAEQRIKEIGVRKVLGASVANLWRLLSTEFVVLVVISLLIAIPVAYYFMNGWLHQYQYRSPITWWIFALSGTGAIAITLITVSFQAIKAALMNPVKSLRSE</sequence>
<gene>
    <name evidence="9" type="ORF">FSB76_17260</name>
</gene>
<reference evidence="9 10" key="1">
    <citation type="journal article" date="2013" name="J. Microbiol.">
        <title>Mucilaginibacter ginsenosidivorax sp. nov., with ginsenoside converting activity isolated from sediment.</title>
        <authorList>
            <person name="Kim J.K."/>
            <person name="Choi T.E."/>
            <person name="Liu Q.M."/>
            <person name="Park H.Y."/>
            <person name="Yi T.H."/>
            <person name="Yoon M.H."/>
            <person name="Kim S.C."/>
            <person name="Im W.T."/>
        </authorList>
    </citation>
    <scope>NUCLEOTIDE SEQUENCE [LARGE SCALE GENOMIC DNA]</scope>
    <source>
        <strain evidence="9 10">KHI28</strain>
    </source>
</reference>
<dbReference type="GO" id="GO:0022857">
    <property type="term" value="F:transmembrane transporter activity"/>
    <property type="evidence" value="ECO:0007669"/>
    <property type="project" value="TreeGrafter"/>
</dbReference>
<evidence type="ECO:0000256" key="1">
    <source>
        <dbReference type="ARBA" id="ARBA00004651"/>
    </source>
</evidence>
<feature type="transmembrane region" description="Helical" evidence="6">
    <location>
        <begin position="277"/>
        <end position="299"/>
    </location>
</feature>
<name>A0A5B8W188_9SPHI</name>
<feature type="transmembrane region" description="Helical" evidence="6">
    <location>
        <begin position="370"/>
        <end position="397"/>
    </location>
</feature>
<organism evidence="9 10">
    <name type="scientific">Mucilaginibacter ginsenosidivorax</name>
    <dbReference type="NCBI Taxonomy" id="862126"/>
    <lineage>
        <taxon>Bacteria</taxon>
        <taxon>Pseudomonadati</taxon>
        <taxon>Bacteroidota</taxon>
        <taxon>Sphingobacteriia</taxon>
        <taxon>Sphingobacteriales</taxon>
        <taxon>Sphingobacteriaceae</taxon>
        <taxon>Mucilaginibacter</taxon>
    </lineage>
</organism>
<dbReference type="Pfam" id="PF12704">
    <property type="entry name" value="MacB_PCD"/>
    <property type="match status" value="1"/>
</dbReference>
<feature type="transmembrane region" description="Helical" evidence="6">
    <location>
        <begin position="21"/>
        <end position="42"/>
    </location>
</feature>
<evidence type="ECO:0000256" key="6">
    <source>
        <dbReference type="SAM" id="Phobius"/>
    </source>
</evidence>
<feature type="domain" description="ABC3 transporter permease C-terminal" evidence="7">
    <location>
        <begin position="666"/>
        <end position="779"/>
    </location>
</feature>
<dbReference type="InterPro" id="IPR025857">
    <property type="entry name" value="MacB_PCD"/>
</dbReference>
<dbReference type="PANTHER" id="PTHR30572">
    <property type="entry name" value="MEMBRANE COMPONENT OF TRANSPORTER-RELATED"/>
    <property type="match status" value="1"/>
</dbReference>
<keyword evidence="4 6" id="KW-1133">Transmembrane helix</keyword>
<dbReference type="OrthoDB" id="1451596at2"/>